<keyword evidence="4" id="KW-0862">Zinc</keyword>
<dbReference type="GO" id="GO:0003677">
    <property type="term" value="F:DNA binding"/>
    <property type="evidence" value="ECO:0007669"/>
    <property type="project" value="UniProtKB-KW"/>
</dbReference>
<keyword evidence="3 9" id="KW-0863">Zinc-finger</keyword>
<dbReference type="OrthoDB" id="514967at2759"/>
<keyword evidence="7" id="KW-0804">Transcription</keyword>
<dbReference type="PANTHER" id="PTHR31251:SF160">
    <property type="entry name" value="SBP-TYPE DOMAIN-CONTAINING PROTEIN"/>
    <property type="match status" value="1"/>
</dbReference>
<protein>
    <submittedName>
        <fullName evidence="11">Squamosa promoter-binding-like protein 13A isoform X1</fullName>
    </submittedName>
</protein>
<evidence type="ECO:0000256" key="6">
    <source>
        <dbReference type="ARBA" id="ARBA00023125"/>
    </source>
</evidence>
<dbReference type="InterPro" id="IPR036893">
    <property type="entry name" value="SBP_sf"/>
</dbReference>
<evidence type="ECO:0000256" key="9">
    <source>
        <dbReference type="PROSITE-ProRule" id="PRU00470"/>
    </source>
</evidence>
<dbReference type="Gene3D" id="4.10.1100.10">
    <property type="entry name" value="Transcription factor, SBP-box domain"/>
    <property type="match status" value="1"/>
</dbReference>
<evidence type="ECO:0000256" key="4">
    <source>
        <dbReference type="ARBA" id="ARBA00022833"/>
    </source>
</evidence>
<evidence type="ECO:0000313" key="11">
    <source>
        <dbReference type="EMBL" id="RWR77187.1"/>
    </source>
</evidence>
<evidence type="ECO:0000256" key="7">
    <source>
        <dbReference type="ARBA" id="ARBA00023163"/>
    </source>
</evidence>
<evidence type="ECO:0000256" key="3">
    <source>
        <dbReference type="ARBA" id="ARBA00022771"/>
    </source>
</evidence>
<dbReference type="InterPro" id="IPR004333">
    <property type="entry name" value="SBP_dom"/>
</dbReference>
<dbReference type="Pfam" id="PF03110">
    <property type="entry name" value="SBP"/>
    <property type="match status" value="1"/>
</dbReference>
<dbReference type="FunFam" id="4.10.1100.10:FF:000001">
    <property type="entry name" value="Squamosa promoter-binding-like protein 14"/>
    <property type="match status" value="1"/>
</dbReference>
<dbReference type="PROSITE" id="PS51141">
    <property type="entry name" value="ZF_SBP"/>
    <property type="match status" value="1"/>
</dbReference>
<organism evidence="11 12">
    <name type="scientific">Cinnamomum micranthum f. kanehirae</name>
    <dbReference type="NCBI Taxonomy" id="337451"/>
    <lineage>
        <taxon>Eukaryota</taxon>
        <taxon>Viridiplantae</taxon>
        <taxon>Streptophyta</taxon>
        <taxon>Embryophyta</taxon>
        <taxon>Tracheophyta</taxon>
        <taxon>Spermatophyta</taxon>
        <taxon>Magnoliopsida</taxon>
        <taxon>Magnoliidae</taxon>
        <taxon>Laurales</taxon>
        <taxon>Lauraceae</taxon>
        <taxon>Cinnamomum</taxon>
    </lineage>
</organism>
<name>A0A3S3MCB3_9MAGN</name>
<sequence length="552" mass="60204">MDSWSYGSVGTGLVLSDEMVSSSTDDALAKNRKVFANWDFKTPSSYESEMLVSGREAVGIQGLGFSNGRVVSSSSSCGLINPKMFLGEEESGVSGTSSSVGEYSARDSSLIDLKLGRLADYRDTMSGKSLKEVKVSSSSIVSPMPPIKRSRLGNSNGQTTPCCQVHGCNVDLSSSKDYHKRHKVCEIHSKTARVIVNGIEQRFCQQCSRFHLLAEFDDGKRSCRKRLAGHNERRRKPQLDNHAGRTGKMLSSCHGSSYLGASLAAGASFVCSDMFPNGIVHGVKFENSNWFRNVKVEDDANPRPLVSVMNSHSFPKPIHTPFGMEKQLPSLRGIDTASVSMCYRNGNRYVQDFTGSQSIFQNASSGAEEFASFNTSSTMEGVPGVSDSGCALSLLSIQSQNSSTPLSAIPMARPLTVQGRQTHYRVEFPDKLLVVSSQPATSVASNRFSSPGMEDDHMGAVLVSDDSNVVTFEAQEESDFHTSRFLNTKDSVLCREHDHTIDLLPLSSQLQSVELQRHSAQVGKQCGKGESKCFVWSLKQARSSWSFKIVQS</sequence>
<keyword evidence="5" id="KW-0805">Transcription regulation</keyword>
<gene>
    <name evidence="11" type="ORF">CKAN_00566300</name>
</gene>
<dbReference type="EMBL" id="QPKB01000002">
    <property type="protein sequence ID" value="RWR77187.1"/>
    <property type="molecule type" value="Genomic_DNA"/>
</dbReference>
<evidence type="ECO:0000256" key="5">
    <source>
        <dbReference type="ARBA" id="ARBA00023015"/>
    </source>
</evidence>
<evidence type="ECO:0000256" key="1">
    <source>
        <dbReference type="ARBA" id="ARBA00004123"/>
    </source>
</evidence>
<feature type="domain" description="SBP-type" evidence="10">
    <location>
        <begin position="160"/>
        <end position="237"/>
    </location>
</feature>
<dbReference type="AlphaFoldDB" id="A0A3S3MCB3"/>
<comment type="caution">
    <text evidence="11">The sequence shown here is derived from an EMBL/GenBank/DDBJ whole genome shotgun (WGS) entry which is preliminary data.</text>
</comment>
<evidence type="ECO:0000256" key="2">
    <source>
        <dbReference type="ARBA" id="ARBA00022723"/>
    </source>
</evidence>
<keyword evidence="12" id="KW-1185">Reference proteome</keyword>
<accession>A0A3S3MCB3</accession>
<evidence type="ECO:0000259" key="10">
    <source>
        <dbReference type="PROSITE" id="PS51141"/>
    </source>
</evidence>
<dbReference type="GO" id="GO:0008270">
    <property type="term" value="F:zinc ion binding"/>
    <property type="evidence" value="ECO:0007669"/>
    <property type="project" value="UniProtKB-KW"/>
</dbReference>
<dbReference type="PANTHER" id="PTHR31251">
    <property type="entry name" value="SQUAMOSA PROMOTER-BINDING-LIKE PROTEIN 4"/>
    <property type="match status" value="1"/>
</dbReference>
<keyword evidence="2" id="KW-0479">Metal-binding</keyword>
<dbReference type="Proteomes" id="UP000283530">
    <property type="component" value="Unassembled WGS sequence"/>
</dbReference>
<dbReference type="SUPFAM" id="SSF103612">
    <property type="entry name" value="SBT domain"/>
    <property type="match status" value="1"/>
</dbReference>
<dbReference type="STRING" id="337451.A0A3S3MCB3"/>
<dbReference type="GO" id="GO:0005634">
    <property type="term" value="C:nucleus"/>
    <property type="evidence" value="ECO:0007669"/>
    <property type="project" value="UniProtKB-SubCell"/>
</dbReference>
<comment type="subcellular location">
    <subcellularLocation>
        <location evidence="1">Nucleus</location>
    </subcellularLocation>
</comment>
<keyword evidence="8" id="KW-0539">Nucleus</keyword>
<proteinExistence type="predicted"/>
<evidence type="ECO:0000256" key="8">
    <source>
        <dbReference type="ARBA" id="ARBA00023242"/>
    </source>
</evidence>
<keyword evidence="6" id="KW-0238">DNA-binding</keyword>
<evidence type="ECO:0000313" key="12">
    <source>
        <dbReference type="Proteomes" id="UP000283530"/>
    </source>
</evidence>
<dbReference type="InterPro" id="IPR044817">
    <property type="entry name" value="SBP-like"/>
</dbReference>
<reference evidence="11 12" key="1">
    <citation type="journal article" date="2019" name="Nat. Plants">
        <title>Stout camphor tree genome fills gaps in understanding of flowering plant genome evolution.</title>
        <authorList>
            <person name="Chaw S.M."/>
            <person name="Liu Y.C."/>
            <person name="Wu Y.W."/>
            <person name="Wang H.Y."/>
            <person name="Lin C.I."/>
            <person name="Wu C.S."/>
            <person name="Ke H.M."/>
            <person name="Chang L.Y."/>
            <person name="Hsu C.Y."/>
            <person name="Yang H.T."/>
            <person name="Sudianto E."/>
            <person name="Hsu M.H."/>
            <person name="Wu K.P."/>
            <person name="Wang L.N."/>
            <person name="Leebens-Mack J.H."/>
            <person name="Tsai I.J."/>
        </authorList>
    </citation>
    <scope>NUCLEOTIDE SEQUENCE [LARGE SCALE GENOMIC DNA]</scope>
    <source>
        <strain evidence="12">cv. Chaw 1501</strain>
        <tissue evidence="11">Young leaves</tissue>
    </source>
</reference>